<gene>
    <name evidence="2" type="ORF">SPHA_49627</name>
</gene>
<organism evidence="2 3">
    <name type="scientific">Acanthosepion pharaonis</name>
    <name type="common">Pharaoh cuttlefish</name>
    <name type="synonym">Sepia pharaonis</name>
    <dbReference type="NCBI Taxonomy" id="158019"/>
    <lineage>
        <taxon>Eukaryota</taxon>
        <taxon>Metazoa</taxon>
        <taxon>Spiralia</taxon>
        <taxon>Lophotrochozoa</taxon>
        <taxon>Mollusca</taxon>
        <taxon>Cephalopoda</taxon>
        <taxon>Coleoidea</taxon>
        <taxon>Decapodiformes</taxon>
        <taxon>Sepiida</taxon>
        <taxon>Sepiina</taxon>
        <taxon>Sepiidae</taxon>
        <taxon>Acanthosepion</taxon>
    </lineage>
</organism>
<reference evidence="2" key="1">
    <citation type="submission" date="2021-01" db="EMBL/GenBank/DDBJ databases">
        <authorList>
            <person name="Li R."/>
            <person name="Bekaert M."/>
        </authorList>
    </citation>
    <scope>NUCLEOTIDE SEQUENCE</scope>
    <source>
        <strain evidence="2">Farmed</strain>
    </source>
</reference>
<feature type="transmembrane region" description="Helical" evidence="1">
    <location>
        <begin position="113"/>
        <end position="133"/>
    </location>
</feature>
<dbReference type="Proteomes" id="UP000597762">
    <property type="component" value="Unassembled WGS sequence"/>
</dbReference>
<evidence type="ECO:0000313" key="2">
    <source>
        <dbReference type="EMBL" id="CAE1293089.1"/>
    </source>
</evidence>
<feature type="transmembrane region" description="Helical" evidence="1">
    <location>
        <begin position="174"/>
        <end position="196"/>
    </location>
</feature>
<keyword evidence="1" id="KW-1133">Transmembrane helix</keyword>
<feature type="transmembrane region" description="Helical" evidence="1">
    <location>
        <begin position="6"/>
        <end position="23"/>
    </location>
</feature>
<name>A0A812DA08_ACAPH</name>
<evidence type="ECO:0000256" key="1">
    <source>
        <dbReference type="SAM" id="Phobius"/>
    </source>
</evidence>
<dbReference type="EMBL" id="CAHIKZ030002862">
    <property type="protein sequence ID" value="CAE1293089.1"/>
    <property type="molecule type" value="Genomic_DNA"/>
</dbReference>
<feature type="transmembrane region" description="Helical" evidence="1">
    <location>
        <begin position="35"/>
        <end position="59"/>
    </location>
</feature>
<keyword evidence="1" id="KW-0472">Membrane</keyword>
<dbReference type="AlphaFoldDB" id="A0A812DA08"/>
<accession>A0A812DA08</accession>
<proteinExistence type="predicted"/>
<sequence length="221" mass="25926">MFYSFYPFLAFSQFCPLSLFVPFSRSLPINSYSFFSFLHSVIWFCYSPLTSTCFINPLFTFQPSPAYTLDSSLFVSYYRHSPPPATQSLLSLFTYLSSIFFHSLTLQPYYRPLLILYLFFFLNSFPSHIPFLYLVTFLLLLFSLIYSLFVTLSYLLLIFLYLHIKPLTSFFASITHLLTLISAILSFFYSLMLFLFNCPVSSSSKLLFINIIFFFSSQQQF</sequence>
<keyword evidence="1" id="KW-0812">Transmembrane</keyword>
<evidence type="ECO:0000313" key="3">
    <source>
        <dbReference type="Proteomes" id="UP000597762"/>
    </source>
</evidence>
<feature type="transmembrane region" description="Helical" evidence="1">
    <location>
        <begin position="139"/>
        <end position="162"/>
    </location>
</feature>
<keyword evidence="3" id="KW-1185">Reference proteome</keyword>
<comment type="caution">
    <text evidence="2">The sequence shown here is derived from an EMBL/GenBank/DDBJ whole genome shotgun (WGS) entry which is preliminary data.</text>
</comment>
<feature type="transmembrane region" description="Helical" evidence="1">
    <location>
        <begin position="88"/>
        <end position="106"/>
    </location>
</feature>
<protein>
    <submittedName>
        <fullName evidence="2">Uncharacterized protein</fullName>
    </submittedName>
</protein>